<reference evidence="4" key="1">
    <citation type="submission" date="2022-07" db="EMBL/GenBank/DDBJ databases">
        <title>Phylogenomic reconstructions and comparative analyses of Kickxellomycotina fungi.</title>
        <authorList>
            <person name="Reynolds N.K."/>
            <person name="Stajich J.E."/>
            <person name="Barry K."/>
            <person name="Grigoriev I.V."/>
            <person name="Crous P."/>
            <person name="Smith M.E."/>
        </authorList>
    </citation>
    <scope>NUCLEOTIDE SEQUENCE</scope>
    <source>
        <strain evidence="4">RSA 567</strain>
    </source>
</reference>
<evidence type="ECO:0000313" key="4">
    <source>
        <dbReference type="EMBL" id="KAJ1981406.1"/>
    </source>
</evidence>
<protein>
    <recommendedName>
        <fullName evidence="3">Protein root UVB sensitive/RUS domain-containing protein</fullName>
    </recommendedName>
</protein>
<dbReference type="InterPro" id="IPR054549">
    <property type="entry name" value="UVB_sens_RUS_dom"/>
</dbReference>
<organism evidence="4 5">
    <name type="scientific">Dimargaris verticillata</name>
    <dbReference type="NCBI Taxonomy" id="2761393"/>
    <lineage>
        <taxon>Eukaryota</taxon>
        <taxon>Fungi</taxon>
        <taxon>Fungi incertae sedis</taxon>
        <taxon>Zoopagomycota</taxon>
        <taxon>Kickxellomycotina</taxon>
        <taxon>Dimargaritomycetes</taxon>
        <taxon>Dimargaritales</taxon>
        <taxon>Dimargaritaceae</taxon>
        <taxon>Dimargaris</taxon>
    </lineage>
</organism>
<feature type="non-terminal residue" evidence="4">
    <location>
        <position position="187"/>
    </location>
</feature>
<comment type="caution">
    <text evidence="4">The sequence shown here is derived from an EMBL/GenBank/DDBJ whole genome shotgun (WGS) entry which is preliminary data.</text>
</comment>
<keyword evidence="2" id="KW-0812">Transmembrane</keyword>
<sequence>MPRIRQRVAAPWWSLRPTRVIVWPATELCRPPQTSHGIANRFFDAQSTAPLSNANKRRLLARLRHNIARTGRHTVFAFLPQGYPTSVTPEYKPYSQWQFVHNVAGTVTSVLATQSMLFAMGLGAGSIPLAAALNWVIKDGLGQLGGVLYACKVSNRFDSDPKHYKFWAGITLQAATLLEMLTPLFPA</sequence>
<feature type="domain" description="Protein root UVB sensitive/RUS" evidence="3">
    <location>
        <begin position="75"/>
        <end position="186"/>
    </location>
</feature>
<comment type="similarity">
    <text evidence="1">Belongs to the RUS1 family.</text>
</comment>
<keyword evidence="5" id="KW-1185">Reference proteome</keyword>
<feature type="transmembrane region" description="Helical" evidence="2">
    <location>
        <begin position="117"/>
        <end position="137"/>
    </location>
</feature>
<evidence type="ECO:0000313" key="5">
    <source>
        <dbReference type="Proteomes" id="UP001151582"/>
    </source>
</evidence>
<dbReference type="EMBL" id="JANBQB010000126">
    <property type="protein sequence ID" value="KAJ1981406.1"/>
    <property type="molecule type" value="Genomic_DNA"/>
</dbReference>
<evidence type="ECO:0000256" key="1">
    <source>
        <dbReference type="ARBA" id="ARBA00007558"/>
    </source>
</evidence>
<keyword evidence="2" id="KW-0472">Membrane</keyword>
<proteinExistence type="inferred from homology"/>
<dbReference type="InterPro" id="IPR006968">
    <property type="entry name" value="RUS_fam"/>
</dbReference>
<evidence type="ECO:0000259" key="3">
    <source>
        <dbReference type="Pfam" id="PF04884"/>
    </source>
</evidence>
<dbReference type="OrthoDB" id="19606at2759"/>
<dbReference type="AlphaFoldDB" id="A0A9W8B375"/>
<dbReference type="PANTHER" id="PTHR12770">
    <property type="entry name" value="RUS1 FAMILY PROTEIN C16ORF58"/>
    <property type="match status" value="1"/>
</dbReference>
<dbReference type="PANTHER" id="PTHR12770:SF22">
    <property type="entry name" value="PROTEIN ROOT UVB SENSITIVE 1, CHLOROPLASTIC"/>
    <property type="match status" value="1"/>
</dbReference>
<dbReference type="Proteomes" id="UP001151582">
    <property type="component" value="Unassembled WGS sequence"/>
</dbReference>
<accession>A0A9W8B375</accession>
<gene>
    <name evidence="4" type="ORF">H4R34_002079</name>
</gene>
<keyword evidence="2" id="KW-1133">Transmembrane helix</keyword>
<name>A0A9W8B375_9FUNG</name>
<evidence type="ECO:0000256" key="2">
    <source>
        <dbReference type="SAM" id="Phobius"/>
    </source>
</evidence>
<dbReference type="Pfam" id="PF04884">
    <property type="entry name" value="UVB_sens_prot"/>
    <property type="match status" value="1"/>
</dbReference>